<dbReference type="Proteomes" id="UP001597374">
    <property type="component" value="Unassembled WGS sequence"/>
</dbReference>
<evidence type="ECO:0000313" key="2">
    <source>
        <dbReference type="Proteomes" id="UP001597374"/>
    </source>
</evidence>
<name>A0ABW5D1E7_9BACT</name>
<dbReference type="EMBL" id="JBHUIM010000002">
    <property type="protein sequence ID" value="MFD2247858.1"/>
    <property type="molecule type" value="Genomic_DNA"/>
</dbReference>
<evidence type="ECO:0000313" key="1">
    <source>
        <dbReference type="EMBL" id="MFD2247858.1"/>
    </source>
</evidence>
<organism evidence="1 2">
    <name type="scientific">Pontibacter ruber</name>
    <dbReference type="NCBI Taxonomy" id="1343895"/>
    <lineage>
        <taxon>Bacteria</taxon>
        <taxon>Pseudomonadati</taxon>
        <taxon>Bacteroidota</taxon>
        <taxon>Cytophagia</taxon>
        <taxon>Cytophagales</taxon>
        <taxon>Hymenobacteraceae</taxon>
        <taxon>Pontibacter</taxon>
    </lineage>
</organism>
<gene>
    <name evidence="1" type="ORF">ACFSKP_16445</name>
</gene>
<proteinExistence type="predicted"/>
<reference evidence="2" key="1">
    <citation type="journal article" date="2019" name="Int. J. Syst. Evol. Microbiol.">
        <title>The Global Catalogue of Microorganisms (GCM) 10K type strain sequencing project: providing services to taxonomists for standard genome sequencing and annotation.</title>
        <authorList>
            <consortium name="The Broad Institute Genomics Platform"/>
            <consortium name="The Broad Institute Genome Sequencing Center for Infectious Disease"/>
            <person name="Wu L."/>
            <person name="Ma J."/>
        </authorList>
    </citation>
    <scope>NUCLEOTIDE SEQUENCE [LARGE SCALE GENOMIC DNA]</scope>
    <source>
        <strain evidence="2">CGMCC 4.1782</strain>
    </source>
</reference>
<keyword evidence="2" id="KW-1185">Reference proteome</keyword>
<protein>
    <recommendedName>
        <fullName evidence="3">STAS/SEC14 domain-containing protein</fullName>
    </recommendedName>
</protein>
<accession>A0ABW5D1E7</accession>
<evidence type="ECO:0008006" key="3">
    <source>
        <dbReference type="Google" id="ProtNLM"/>
    </source>
</evidence>
<comment type="caution">
    <text evidence="1">The sequence shown here is derived from an EMBL/GenBank/DDBJ whole genome shotgun (WGS) entry which is preliminary data.</text>
</comment>
<dbReference type="RefSeq" id="WP_250431056.1">
    <property type="nucleotide sequence ID" value="NZ_JALPRR010000003.1"/>
</dbReference>
<sequence length="332" mass="37942">MKTLQPAHGQPEKQLNTHTANALTNSAETEYLTFCFLPAAKCLEARWHRPVSSKEYKQGIRSIAVCIATLRAKMLLIDFTMMGTPTIADQNWTASFLKEVMKHSLLRYCARVLSTDEAQLFAHEVVVDKVHNFPYISQVFTSEQEAKAWLFKDMPAADGLNERIAIPFNFNLKELRKLNLQPHAASDTQNPTPVTDKADTVSIEYRTDYVEIKIDKKKSLLSLRWLRPPQSREYRYSMLKAARAVLEHKLEIMLLINYKLGVLTLADQSWVVHTTTNIANRANLKKLAIVASPDSLQQTMSDSICSKLECMNLPYTLQYFLTEDEARMWLLA</sequence>